<keyword evidence="5" id="KW-0770">Synapse</keyword>
<gene>
    <name evidence="19" type="ORF">BRAFLDRAFT_88417</name>
</gene>
<evidence type="ECO:0000256" key="13">
    <source>
        <dbReference type="ARBA" id="ARBA00034100"/>
    </source>
</evidence>
<keyword evidence="12" id="KW-0407">Ion channel</keyword>
<dbReference type="GO" id="GO:0045211">
    <property type="term" value="C:postsynaptic membrane"/>
    <property type="evidence" value="ECO:0007669"/>
    <property type="project" value="UniProtKB-SubCell"/>
</dbReference>
<evidence type="ECO:0000256" key="14">
    <source>
        <dbReference type="SAM" id="Phobius"/>
    </source>
</evidence>
<dbReference type="Pfam" id="PF10613">
    <property type="entry name" value="Lig_chan-Glu_bd"/>
    <property type="match status" value="1"/>
</dbReference>
<evidence type="ECO:0000256" key="2">
    <source>
        <dbReference type="ARBA" id="ARBA00022448"/>
    </source>
</evidence>
<dbReference type="FunFam" id="3.40.190.10:FF:000399">
    <property type="entry name" value="Predicted protein"/>
    <property type="match status" value="1"/>
</dbReference>
<dbReference type="PANTHER" id="PTHR18966">
    <property type="entry name" value="IONOTROPIC GLUTAMATE RECEPTOR"/>
    <property type="match status" value="1"/>
</dbReference>
<evidence type="ECO:0000259" key="18">
    <source>
        <dbReference type="SMART" id="SM00918"/>
    </source>
</evidence>
<keyword evidence="7 14" id="KW-0472">Membrane</keyword>
<feature type="domain" description="Ionotropic glutamate receptor L-glutamate and glycine-binding" evidence="18">
    <location>
        <begin position="355"/>
        <end position="423"/>
    </location>
</feature>
<dbReference type="SMART" id="SM00079">
    <property type="entry name" value="PBPe"/>
    <property type="match status" value="1"/>
</dbReference>
<evidence type="ECO:0000256" key="1">
    <source>
        <dbReference type="ARBA" id="ARBA00004141"/>
    </source>
</evidence>
<keyword evidence="3 14" id="KW-0812">Transmembrane</keyword>
<evidence type="ECO:0000256" key="4">
    <source>
        <dbReference type="ARBA" id="ARBA00022989"/>
    </source>
</evidence>
<reference evidence="19" key="1">
    <citation type="journal article" date="2008" name="Nature">
        <title>The amphioxus genome and the evolution of the chordate karyotype.</title>
        <authorList>
            <consortium name="US DOE Joint Genome Institute (JGI-PGF)"/>
            <person name="Putnam N.H."/>
            <person name="Butts T."/>
            <person name="Ferrier D.E.K."/>
            <person name="Furlong R.F."/>
            <person name="Hellsten U."/>
            <person name="Kawashima T."/>
            <person name="Robinson-Rechavi M."/>
            <person name="Shoguchi E."/>
            <person name="Terry A."/>
            <person name="Yu J.-K."/>
            <person name="Benito-Gutierrez E.L."/>
            <person name="Dubchak I."/>
            <person name="Garcia-Fernandez J."/>
            <person name="Gibson-Brown J.J."/>
            <person name="Grigoriev I.V."/>
            <person name="Horton A.C."/>
            <person name="de Jong P.J."/>
            <person name="Jurka J."/>
            <person name="Kapitonov V.V."/>
            <person name="Kohara Y."/>
            <person name="Kuroki Y."/>
            <person name="Lindquist E."/>
            <person name="Lucas S."/>
            <person name="Osoegawa K."/>
            <person name="Pennacchio L.A."/>
            <person name="Salamov A.A."/>
            <person name="Satou Y."/>
            <person name="Sauka-Spengler T."/>
            <person name="Schmutz J."/>
            <person name="Shin-I T."/>
            <person name="Toyoda A."/>
            <person name="Bronner-Fraser M."/>
            <person name="Fujiyama A."/>
            <person name="Holland L.Z."/>
            <person name="Holland P.W.H."/>
            <person name="Satoh N."/>
            <person name="Rokhsar D.S."/>
        </authorList>
    </citation>
    <scope>NUCLEOTIDE SEQUENCE [LARGE SCALE GENOMIC DNA]</scope>
    <source>
        <strain evidence="19">S238N-H82</strain>
        <tissue evidence="19">Testes</tissue>
    </source>
</reference>
<keyword evidence="15" id="KW-0732">Signal</keyword>
<keyword evidence="2" id="KW-0813">Transport</keyword>
<dbReference type="Gene3D" id="3.40.190.10">
    <property type="entry name" value="Periplasmic binding protein-like II"/>
    <property type="match status" value="2"/>
</dbReference>
<dbReference type="InterPro" id="IPR015683">
    <property type="entry name" value="Ionotropic_Glu_rcpt"/>
</dbReference>
<evidence type="ECO:0008006" key="20">
    <source>
        <dbReference type="Google" id="ProtNLM"/>
    </source>
</evidence>
<sequence length="663" mass="71475">MPTGLRQAAVLLVTAAALVSANTTVRFGALSVSNFPAASSALRLAVEYVNENQLVPNVIASSLVSTGLSLPQIAPEATDPTLGNSQQFPQLVRISWPDSVLSKALIDLLEHFGWDQMSIFVSNDAYGTHGLAVFQLIAGQKKWVIHTMQSFDPTENPADIEMRSQLRVIKQTGARIIVLHCQARYAAEILREASAMGMTGQGWAWVVSDGITGHAHDAFKPTSGAARVPGYLQGLVGPVPPAARGRHSGAFLAKWRAADPATYPGAGEPDIGVQTDGVTGYIDFDSAAARVNAEYNIVNLKSGGWQKVGMWNLSSGLHMYPDEDVTLMGGATTVYPYVSDLSNRTLRVVTKAAPGFVMIADVAKDGKNVSGNDRFQGFCVDLFSWLSSQLGFRYEYYHVTDGHYGVYDSETGKWTGLVGDVLSGEADIAVSALSITSERQAVADFTLPIHDNGIALVMKKAQPRNSAVWTSFLTTTTEPYRSLGIAMLANKDAVLVDTDQEAFDKVRQGKYALFGDSALMDYEVSHEPCDLQTIGRLFWQTGYGLLLPKNSKYTTEFNKAIVAAKEQGIYDELETKWIKSKECSGASKSALDSSVIGLQDMLGVFVLVYGGMALALVLLVGEFIYACAQDVKASDAGPQTVPEAVKARLKSMFVCGQRSSNKN</sequence>
<dbReference type="SUPFAM" id="SSF53850">
    <property type="entry name" value="Periplasmic binding protein-like II"/>
    <property type="match status" value="1"/>
</dbReference>
<dbReference type="InterPro" id="IPR028082">
    <property type="entry name" value="Peripla_BP_I"/>
</dbReference>
<dbReference type="Pfam" id="PF01094">
    <property type="entry name" value="ANF_receptor"/>
    <property type="match status" value="1"/>
</dbReference>
<evidence type="ECO:0000256" key="3">
    <source>
        <dbReference type="ARBA" id="ARBA00022692"/>
    </source>
</evidence>
<dbReference type="AlphaFoldDB" id="C3XWT4"/>
<evidence type="ECO:0000256" key="15">
    <source>
        <dbReference type="SAM" id="SignalP"/>
    </source>
</evidence>
<dbReference type="InterPro" id="IPR001320">
    <property type="entry name" value="Iontro_rcpt_C"/>
</dbReference>
<keyword evidence="9" id="KW-0325">Glycoprotein</keyword>
<proteinExistence type="predicted"/>
<dbReference type="EMBL" id="GG666471">
    <property type="protein sequence ID" value="EEN67194.1"/>
    <property type="molecule type" value="Genomic_DNA"/>
</dbReference>
<keyword evidence="6" id="KW-0406">Ion transport</keyword>
<evidence type="ECO:0000256" key="10">
    <source>
        <dbReference type="ARBA" id="ARBA00023257"/>
    </source>
</evidence>
<evidence type="ECO:0000256" key="9">
    <source>
        <dbReference type="ARBA" id="ARBA00023180"/>
    </source>
</evidence>
<evidence type="ECO:0000259" key="17">
    <source>
        <dbReference type="SMART" id="SM00079"/>
    </source>
</evidence>
<keyword evidence="11" id="KW-1071">Ligand-gated ion channel</keyword>
<evidence type="ECO:0000256" key="12">
    <source>
        <dbReference type="ARBA" id="ARBA00023303"/>
    </source>
</evidence>
<dbReference type="InParanoid" id="C3XWT4"/>
<dbReference type="eggNOG" id="KOG1054">
    <property type="taxonomic scope" value="Eukaryota"/>
</dbReference>
<name>C3XWT4_BRAFL</name>
<comment type="subcellular location">
    <subcellularLocation>
        <location evidence="1">Membrane</location>
        <topology evidence="1">Multi-pass membrane protein</topology>
    </subcellularLocation>
    <subcellularLocation>
        <location evidence="13">Postsynaptic cell membrane</location>
    </subcellularLocation>
</comment>
<evidence type="ECO:0000256" key="7">
    <source>
        <dbReference type="ARBA" id="ARBA00023136"/>
    </source>
</evidence>
<dbReference type="GO" id="GO:0015276">
    <property type="term" value="F:ligand-gated monoatomic ion channel activity"/>
    <property type="evidence" value="ECO:0007669"/>
    <property type="project" value="InterPro"/>
</dbReference>
<dbReference type="InterPro" id="IPR001828">
    <property type="entry name" value="ANF_lig-bd_rcpt"/>
</dbReference>
<feature type="domain" description="Solute-binding protein family 3/N-terminal" evidence="16">
    <location>
        <begin position="345"/>
        <end position="581"/>
    </location>
</feature>
<protein>
    <recommendedName>
        <fullName evidence="20">Ionotropic glutamate receptor L-glutamate and glycine-binding domain-containing protein</fullName>
    </recommendedName>
</protein>
<dbReference type="SUPFAM" id="SSF53822">
    <property type="entry name" value="Periplasmic binding protein-like I"/>
    <property type="match status" value="1"/>
</dbReference>
<keyword evidence="4 14" id="KW-1133">Transmembrane helix</keyword>
<evidence type="ECO:0000256" key="5">
    <source>
        <dbReference type="ARBA" id="ARBA00023018"/>
    </source>
</evidence>
<evidence type="ECO:0000256" key="11">
    <source>
        <dbReference type="ARBA" id="ARBA00023286"/>
    </source>
</evidence>
<feature type="transmembrane region" description="Helical" evidence="14">
    <location>
        <begin position="601"/>
        <end position="625"/>
    </location>
</feature>
<dbReference type="STRING" id="7739.C3XWT4"/>
<evidence type="ECO:0000256" key="6">
    <source>
        <dbReference type="ARBA" id="ARBA00023065"/>
    </source>
</evidence>
<evidence type="ECO:0000313" key="19">
    <source>
        <dbReference type="EMBL" id="EEN67194.1"/>
    </source>
</evidence>
<dbReference type="InterPro" id="IPR001638">
    <property type="entry name" value="Solute-binding_3/MltF_N"/>
</dbReference>
<dbReference type="SMART" id="SM00918">
    <property type="entry name" value="Lig_chan-Glu_bd"/>
    <property type="match status" value="1"/>
</dbReference>
<feature type="signal peptide" evidence="15">
    <location>
        <begin position="1"/>
        <end position="21"/>
    </location>
</feature>
<dbReference type="Gene3D" id="3.40.50.2300">
    <property type="match status" value="3"/>
</dbReference>
<organism>
    <name type="scientific">Branchiostoma floridae</name>
    <name type="common">Florida lancelet</name>
    <name type="synonym">Amphioxus</name>
    <dbReference type="NCBI Taxonomy" id="7739"/>
    <lineage>
        <taxon>Eukaryota</taxon>
        <taxon>Metazoa</taxon>
        <taxon>Chordata</taxon>
        <taxon>Cephalochordata</taxon>
        <taxon>Leptocardii</taxon>
        <taxon>Amphioxiformes</taxon>
        <taxon>Branchiostomatidae</taxon>
        <taxon>Branchiostoma</taxon>
    </lineage>
</organism>
<dbReference type="CDD" id="cd13685">
    <property type="entry name" value="PBP2_iGluR_non_NMDA_like"/>
    <property type="match status" value="1"/>
</dbReference>
<dbReference type="SMART" id="SM00062">
    <property type="entry name" value="PBPb"/>
    <property type="match status" value="1"/>
</dbReference>
<evidence type="ECO:0000256" key="8">
    <source>
        <dbReference type="ARBA" id="ARBA00023170"/>
    </source>
</evidence>
<keyword evidence="8" id="KW-0675">Receptor</keyword>
<accession>C3XWT4</accession>
<feature type="chain" id="PRO_5002934861" description="Ionotropic glutamate receptor L-glutamate and glycine-binding domain-containing protein" evidence="15">
    <location>
        <begin position="22"/>
        <end position="663"/>
    </location>
</feature>
<feature type="domain" description="Ionotropic glutamate receptor C-terminal" evidence="17">
    <location>
        <begin position="345"/>
        <end position="580"/>
    </location>
</feature>
<keyword evidence="10" id="KW-0628">Postsynaptic cell membrane</keyword>
<evidence type="ECO:0000259" key="16">
    <source>
        <dbReference type="SMART" id="SM00062"/>
    </source>
</evidence>
<dbReference type="InterPro" id="IPR019594">
    <property type="entry name" value="Glu/Gly-bd"/>
</dbReference>